<dbReference type="Pfam" id="PF21079">
    <property type="entry name" value="GDH_HM2"/>
    <property type="match status" value="1"/>
</dbReference>
<dbReference type="SUPFAM" id="SSF53223">
    <property type="entry name" value="Aminoacid dehydrogenase-like, N-terminal domain"/>
    <property type="match status" value="1"/>
</dbReference>
<dbReference type="Gene3D" id="3.40.50.720">
    <property type="entry name" value="NAD(P)-binding Rossmann-like Domain"/>
    <property type="match status" value="1"/>
</dbReference>
<dbReference type="EMBL" id="JAEMUH010000007">
    <property type="protein sequence ID" value="MBJ7550857.1"/>
    <property type="molecule type" value="Genomic_DNA"/>
</dbReference>
<feature type="domain" description="NAD-glutamate dehydrogenase N-terminal ACT1" evidence="4">
    <location>
        <begin position="34"/>
        <end position="174"/>
    </location>
</feature>
<dbReference type="InterPro" id="IPR048381">
    <property type="entry name" value="GDH_C"/>
</dbReference>
<feature type="domain" description="NAD-specific glutamate dehydrogenase C-terminal" evidence="3">
    <location>
        <begin position="1267"/>
        <end position="1604"/>
    </location>
</feature>
<proteinExistence type="predicted"/>
<dbReference type="InterPro" id="IPR036291">
    <property type="entry name" value="NAD(P)-bd_dom_sf"/>
</dbReference>
<dbReference type="InterPro" id="IPR024727">
    <property type="entry name" value="NAD_Glu_DH_N_ACT1"/>
</dbReference>
<evidence type="ECO:0000313" key="8">
    <source>
        <dbReference type="Proteomes" id="UP000598488"/>
    </source>
</evidence>
<dbReference type="Proteomes" id="UP000598488">
    <property type="component" value="Unassembled WGS sequence"/>
</dbReference>
<feature type="domain" description="NAD-glutamate dehydrogenase ACT3" evidence="6">
    <location>
        <begin position="548"/>
        <end position="625"/>
    </location>
</feature>
<comment type="caution">
    <text evidence="7">The sequence shown here is derived from an EMBL/GenBank/DDBJ whole genome shotgun (WGS) entry which is preliminary data.</text>
</comment>
<dbReference type="Pfam" id="PF21073">
    <property type="entry name" value="GDH_HM1"/>
    <property type="match status" value="1"/>
</dbReference>
<dbReference type="InterPro" id="IPR049056">
    <property type="entry name" value="NAD_Glu_DH_HM3"/>
</dbReference>
<feature type="domain" description="NAD-glutamate dehydrogenase ACT2" evidence="5">
    <location>
        <begin position="402"/>
        <end position="492"/>
    </location>
</feature>
<dbReference type="RefSeq" id="WP_199462462.1">
    <property type="nucleotide sequence ID" value="NZ_JAEMUH010000007.1"/>
</dbReference>
<sequence>MTNSKKSELITRIEAEIKDNVGGTTAADDIIKLAHIYFQDLLIEDMEQENIDNLYGTVICLWDFIQQRNANTPKVRVYNPNFEEHSWQSTHTVVEVLTDDMPFIVSSFNMALVRLNHTIHFTAHPIVAIDRAKSGELTSISERHANGANNEALVRFEIDRISDLSKMEEIKSALLDTLEDVKQCVKDWPIMKAKLAEVIKASEQVAHLKDNDVHQENLDFLRWVENNHFTFVGFREYDLVKEGEETHLKFVEDSALGTFRKTKKEKYDITLNDHLAKLAYDRDNTLVLTKSTAISTVHRPVHLDYLGIKRFDKKGNVIGEWRFFGLYSSAAYVARLQDVPLLRKKLEVLVERMDVDPNSHKGKTLKHILNSYPRDEMLQAPVDELFHSIEGILAIQERRQLRVFLRKDIYGRFLSALVYVPRDRYNTELRIKMQDILMQACNGTSAEFNVQFSQQVLARVNFTIQIADPDNSPQIDMDDIQRRMQEAMLSWDDKLLSALHTSQGEENGNKLYNEYAPYFPAAYREDFSANTAVLDIERLSELTNDGDISTHLYRQVGQSKNHYFFKVYGAGTTLVLSDVLPILECMGLRVLEARPYELDQNGDGQANTWVVEFAISINPSVNLDKKAYRDDFQDAFNAVFKRRIENDRFNALVLDASLTWRQVTMLRAITKYLVQLQVPFSLQYMQQTLEKNAPIARLLVQLFEQRFDPALEAKREDKVAKLLEKIEAALDQVANLDEDRILKHYLSVIQAMLRTNFYQPSPEGEIKDYVSFKLDPSLIPAVPLPRPKFEIFVYAPWVEGVHMRGGKVARGGLRWSDRMEDFRTEVLGLVKAQMVKNAVIVPAGAKGGFVAKQLKKSSSREETQAEVVRCYTTFISGLLDITDNLVKQELVPPTAVKRYDEDDPYLVVAADKGTATFSDLANSISEKYGFWLGDAFASGGSNGYDHKKMGITARGAWESVKRQFQELGIDCQSTDFTAVGIGDMAGDVFGNGMLLSKHTRLVAAFNHMHIFIDPTPDAASSFEERQRLFNLPRSSWEDYNKELISKGGGIFSRSAKSIPINADIRKALDIEGNVKSLAPTDLISHILKAPVDLLWNGGIGTYVKAESETHADVGDNGNNALRINGKELRCKIIGEGGNLGFTQRGRIEFAQKGGLVSTDAIDNSAGVDSSDHEVNIKILLNRIVENGDMTEKQRNKLLAEMTDEVAHLVLRHNEGQSHLLSLVNSRAPERIADHWRLMLSLVREGRLNREIEFLPTDAQMKKRMSKGQGLTRPEISVLLAYSKIKFAEQLVDNGIGEDPDLRAQIKDYFPKPLVQRFSEHMIEHPLAQEIIAAHVTNNLGNRMGSTFTTYVQEETSASALNVLRAYMAAEQMFDIPALWDAINELDFKVENSLQNQLFIQIQSLLEKVTLWLIRNTREALAIQKLTDTYKPGIDIIRSNLDAVLTKPTSDYLAETSQQLQEQNVPADIADKLCALPFLFYGLDVIRVAANTEKEVLDTAQTYFALEMDLGLYWLRQSIRKLPADDMWERRAKAGLGDEVDNALRTITQEVIQSSIEINDLEKRLAHWQELNHDNINHYHSTFSEIKAETELSLSMVSVAIRELRNLI</sequence>
<dbReference type="PANTHER" id="PTHR43403">
    <property type="entry name" value="NAD-SPECIFIC GLUTAMATE DEHYDROGENASE"/>
    <property type="match status" value="1"/>
</dbReference>
<dbReference type="InterPro" id="IPR049062">
    <property type="entry name" value="NAD_Glu_DH_ACT2"/>
</dbReference>
<dbReference type="InterPro" id="IPR007780">
    <property type="entry name" value="NAD_Glu_DH_bac"/>
</dbReference>
<dbReference type="Pfam" id="PF05088">
    <property type="entry name" value="Bac_GDH_CD"/>
    <property type="match status" value="1"/>
</dbReference>
<dbReference type="InterPro" id="IPR046346">
    <property type="entry name" value="Aminoacid_DH-like_N_sf"/>
</dbReference>
<evidence type="ECO:0000259" key="5">
    <source>
        <dbReference type="Pfam" id="PF21076"/>
    </source>
</evidence>
<dbReference type="SUPFAM" id="SSF51735">
    <property type="entry name" value="NAD(P)-binding Rossmann-fold domains"/>
    <property type="match status" value="1"/>
</dbReference>
<protein>
    <submittedName>
        <fullName evidence="7">NAD-glutamate dehydrogenase</fullName>
    </submittedName>
</protein>
<dbReference type="Pfam" id="PF21078">
    <property type="entry name" value="GDH_HM3"/>
    <property type="match status" value="1"/>
</dbReference>
<feature type="domain" description="NAD-glutamate dehydrogenase catalytic" evidence="2">
    <location>
        <begin position="725"/>
        <end position="1222"/>
    </location>
</feature>
<evidence type="ECO:0000259" key="3">
    <source>
        <dbReference type="Pfam" id="PF21074"/>
    </source>
</evidence>
<dbReference type="PIRSF" id="PIRSF036761">
    <property type="entry name" value="GDH_Mll4104"/>
    <property type="match status" value="1"/>
</dbReference>
<reference evidence="7 8" key="1">
    <citation type="submission" date="2020-12" db="EMBL/GenBank/DDBJ databases">
        <title>Comparative genome analysis of fungal antagonists Marinomonas ostreistagni 398 and M. spartinae 468.</title>
        <authorList>
            <person name="Fields J.L."/>
            <person name="Mavrodi O.V."/>
            <person name="Biber P.D."/>
            <person name="Indest K.J."/>
            <person name="Mavrodi D.V."/>
        </authorList>
    </citation>
    <scope>NUCLEOTIDE SEQUENCE [LARGE SCALE GENOMIC DNA]</scope>
    <source>
        <strain evidence="7 8">USM7</strain>
    </source>
</reference>
<dbReference type="Pfam" id="PF21075">
    <property type="entry name" value="GDH_ACT1"/>
    <property type="match status" value="1"/>
</dbReference>
<dbReference type="PANTHER" id="PTHR43403:SF1">
    <property type="entry name" value="NAD-SPECIFIC GLUTAMATE DEHYDROGENASE"/>
    <property type="match status" value="1"/>
</dbReference>
<accession>A0ABS0ZB40</accession>
<evidence type="ECO:0000259" key="2">
    <source>
        <dbReference type="Pfam" id="PF05088"/>
    </source>
</evidence>
<dbReference type="InterPro" id="IPR049058">
    <property type="entry name" value="NAD_Glu_DH_HM2"/>
</dbReference>
<organism evidence="7 8">
    <name type="scientific">Marinomonas ostreistagni</name>
    <dbReference type="NCBI Taxonomy" id="359209"/>
    <lineage>
        <taxon>Bacteria</taxon>
        <taxon>Pseudomonadati</taxon>
        <taxon>Pseudomonadota</taxon>
        <taxon>Gammaproteobacteria</taxon>
        <taxon>Oceanospirillales</taxon>
        <taxon>Oceanospirillaceae</taxon>
        <taxon>Marinomonas</taxon>
    </lineage>
</organism>
<dbReference type="Pfam" id="PF21076">
    <property type="entry name" value="GDH_ACT2"/>
    <property type="match status" value="1"/>
</dbReference>
<dbReference type="Pfam" id="PF21077">
    <property type="entry name" value="GDH_ACT3"/>
    <property type="match status" value="1"/>
</dbReference>
<evidence type="ECO:0000313" key="7">
    <source>
        <dbReference type="EMBL" id="MBJ7550857.1"/>
    </source>
</evidence>
<evidence type="ECO:0000259" key="4">
    <source>
        <dbReference type="Pfam" id="PF21075"/>
    </source>
</evidence>
<evidence type="ECO:0000256" key="1">
    <source>
        <dbReference type="ARBA" id="ARBA00023002"/>
    </source>
</evidence>
<keyword evidence="8" id="KW-1185">Reference proteome</keyword>
<dbReference type="InterPro" id="IPR028971">
    <property type="entry name" value="NAD-GDH_cat"/>
</dbReference>
<gene>
    <name evidence="7" type="ORF">JHD44_09205</name>
</gene>
<evidence type="ECO:0000259" key="6">
    <source>
        <dbReference type="Pfam" id="PF21077"/>
    </source>
</evidence>
<name>A0ABS0ZB40_9GAMM</name>
<dbReference type="InterPro" id="IPR049064">
    <property type="entry name" value="NAD_Glu_DH_ACT3"/>
</dbReference>
<dbReference type="InterPro" id="IPR049059">
    <property type="entry name" value="NAD_Glu_DH_HM1"/>
</dbReference>
<keyword evidence="1" id="KW-0560">Oxidoreductase</keyword>
<dbReference type="Pfam" id="PF21074">
    <property type="entry name" value="GDH_C"/>
    <property type="match status" value="1"/>
</dbReference>